<dbReference type="Gene3D" id="3.40.50.1010">
    <property type="entry name" value="5'-nuclease"/>
    <property type="match status" value="1"/>
</dbReference>
<dbReference type="PANTHER" id="PTHR11081:SF70">
    <property type="entry name" value="FLAP ENDONUCLEASE GEN HOMOLOG 1"/>
    <property type="match status" value="1"/>
</dbReference>
<evidence type="ECO:0000256" key="13">
    <source>
        <dbReference type="ARBA" id="ARBA00063132"/>
    </source>
</evidence>
<accession>A0A8V0X5F3</accession>
<comment type="cofactor">
    <cofactor evidence="1">
        <name>Mg(2+)</name>
        <dbReference type="ChEBI" id="CHEBI:18420"/>
    </cofactor>
</comment>
<comment type="subunit">
    <text evidence="13">Largely monomeric, dimerizes on the Holliday junction and the first nick occurs upon dimerization at the junction.</text>
</comment>
<reference evidence="17" key="1">
    <citation type="submission" date="2020-11" db="EMBL/GenBank/DDBJ databases">
        <title>Gallus gallus (Chicken) genome, bGalGal1, GRCg7b, maternal haplotype autosomes + Z &amp; W.</title>
        <authorList>
            <person name="Warren W."/>
            <person name="Formenti G."/>
            <person name="Fedrigo O."/>
            <person name="Haase B."/>
            <person name="Mountcastle J."/>
            <person name="Balacco J."/>
            <person name="Tracey A."/>
            <person name="Schneider V."/>
            <person name="Okimoto R."/>
            <person name="Cheng H."/>
            <person name="Hawken R."/>
            <person name="Howe K."/>
            <person name="Jarvis E.D."/>
        </authorList>
    </citation>
    <scope>NUCLEOTIDE SEQUENCE [LARGE SCALE GENOMIC DNA]</scope>
    <source>
        <strain evidence="17">Broiler</strain>
    </source>
</reference>
<evidence type="ECO:0000256" key="8">
    <source>
        <dbReference type="ARBA" id="ARBA00022801"/>
    </source>
</evidence>
<dbReference type="GO" id="GO:0071140">
    <property type="term" value="P:resolution of mitotic recombination intermediates"/>
    <property type="evidence" value="ECO:0007669"/>
    <property type="project" value="Ensembl"/>
</dbReference>
<dbReference type="GeneID" id="421951"/>
<dbReference type="InterPro" id="IPR006086">
    <property type="entry name" value="XPG-I_dom"/>
</dbReference>
<dbReference type="InterPro" id="IPR006084">
    <property type="entry name" value="XPG/Rad2"/>
</dbReference>
<dbReference type="FunFam" id="3.40.50.1010:FF:000024">
    <property type="entry name" value="flap endonuclease GEN homolog 1"/>
    <property type="match status" value="1"/>
</dbReference>
<evidence type="ECO:0000256" key="11">
    <source>
        <dbReference type="ARBA" id="ARBA00023242"/>
    </source>
</evidence>
<dbReference type="GO" id="GO:0017108">
    <property type="term" value="F:5'-flap endonuclease activity"/>
    <property type="evidence" value="ECO:0000318"/>
    <property type="project" value="GO_Central"/>
</dbReference>
<evidence type="ECO:0000259" key="15">
    <source>
        <dbReference type="SMART" id="SM00484"/>
    </source>
</evidence>
<keyword evidence="9" id="KW-0460">Magnesium</keyword>
<dbReference type="FunFam" id="1.10.150.20:FF:000030">
    <property type="entry name" value="Flap endonuclease GEN-like 1"/>
    <property type="match status" value="1"/>
</dbReference>
<evidence type="ECO:0000256" key="5">
    <source>
        <dbReference type="ARBA" id="ARBA00022723"/>
    </source>
</evidence>
<dbReference type="InterPro" id="IPR029060">
    <property type="entry name" value="PIN-like_dom_sf"/>
</dbReference>
<dbReference type="GO" id="GO:0008821">
    <property type="term" value="F:crossover junction DNA endonuclease activity"/>
    <property type="evidence" value="ECO:0007669"/>
    <property type="project" value="Ensembl"/>
</dbReference>
<dbReference type="SUPFAM" id="SSF47807">
    <property type="entry name" value="5' to 3' exonuclease, C-terminal subdomain"/>
    <property type="match status" value="1"/>
</dbReference>
<evidence type="ECO:0000256" key="2">
    <source>
        <dbReference type="ARBA" id="ARBA00004123"/>
    </source>
</evidence>
<dbReference type="SMART" id="SM00485">
    <property type="entry name" value="XPGN"/>
    <property type="match status" value="1"/>
</dbReference>
<dbReference type="GO" id="GO:0000400">
    <property type="term" value="F:four-way junction DNA binding"/>
    <property type="evidence" value="ECO:0000318"/>
    <property type="project" value="GO_Central"/>
</dbReference>
<dbReference type="Pfam" id="PF00752">
    <property type="entry name" value="XPG_N"/>
    <property type="match status" value="1"/>
</dbReference>
<evidence type="ECO:0000256" key="9">
    <source>
        <dbReference type="ARBA" id="ARBA00022842"/>
    </source>
</evidence>
<reference evidence="17" key="2">
    <citation type="submission" date="2025-08" db="UniProtKB">
        <authorList>
            <consortium name="Ensembl"/>
        </authorList>
    </citation>
    <scope>IDENTIFICATION</scope>
    <source>
        <strain evidence="17">broiler</strain>
    </source>
</reference>
<sequence length="954" mass="106581">MGVNNLWQILEPVRQPVSLSSLKGKTLAVDLSLWVCEAQTVKKMIGVVTKPHLRNLFFRYSFFTSMGIKLVFVMEGEAPKLKADTMSKRNEIRYGASNKHGVARTGRSSFKSILKECLQLLECLGVPWVQAAGEAEAMCAYLNAKGHVDGCITNDGDVFLYGAQTVYRNFAMNSKEPHLDCYTMSSIKEKLGCDRESLIGLAVLLGCDYLPKGIPGVGKEQALKLIETLRGQNLLQRFEQWKEQSEHDNNPPLVVKRVVHCSECHHPGSYKEHERGGCKFCESTRYCKPSDSKYCCPCEWHQLEQVKQASAVEDNIRKKAKSCEGFPFSEVIQEFIVNKNELNKIMECKRPNLLSFQIFASEKMEWSKHYAYMTMDPGYLKWIHKKNSKMQITISISVFSWHPVPVTQEFSGPEIVKTRVKNGIPCFEIEWQKPEHYVDAEDEPMDLHVVTIEEESLFQAAYPDVVSLYQMEKSEALAKKQKNKKNRPKEKELSDAYGEVTNLLSQMNFKTAYEIIPVPDHTSDGKTPPEYQICQRSTESKDPVMAAASCVTSVQMSESVGLSLTASPCLHLQSTSTDSSVVPVQSTKNSGVSSSVMADLQLSSTDRKGTFFSTSPTHGYYTCDPAADLTAYIKHSYPLHRSSEYSGAAQSDQDHSDSADDLLSDGRMEQLQKLSLRERILKMTSVPSKLMLPEDVMPQEPFRHFKHTEAALKLDNLSSSCQLNKLVRDTKNMLPETCASESSAPVSQEGDTLHEMIQKDHNISSSTSLVPSGQTTELLHSVCEVLPQPQKPANVVPVCNVTKAYTQTAWKTSFKSVCQGKCSSSEDSDDGNMNKNPICKQKKRQLNPDQFKKTFAKKRYNTASIKSTSSDSALVIKGREKTTNFKQVGGNLSLEVFPEDSSVVEVDCSQSSEQLFQGVGSSPAQQADSDVLISAWADSPLPLSERLKRRLKSN</sequence>
<dbReference type="GO" id="GO:0090267">
    <property type="term" value="P:positive regulation of mitotic cell cycle spindle assembly checkpoint"/>
    <property type="evidence" value="ECO:0007669"/>
    <property type="project" value="Ensembl"/>
</dbReference>
<dbReference type="GO" id="GO:0005634">
    <property type="term" value="C:nucleus"/>
    <property type="evidence" value="ECO:0007669"/>
    <property type="project" value="UniProtKB-SubCell"/>
</dbReference>
<keyword evidence="4" id="KW-0540">Nuclease</keyword>
<dbReference type="GO" id="GO:0005813">
    <property type="term" value="C:centrosome"/>
    <property type="evidence" value="ECO:0007669"/>
    <property type="project" value="Ensembl"/>
</dbReference>
<keyword evidence="6" id="KW-0255">Endonuclease</keyword>
<keyword evidence="18" id="KW-1185">Reference proteome</keyword>
<evidence type="ECO:0000313" key="17">
    <source>
        <dbReference type="Ensembl" id="ENSGALP00010003272.1"/>
    </source>
</evidence>
<keyword evidence="5" id="KW-0479">Metal-binding</keyword>
<feature type="domain" description="XPG-I" evidence="15">
    <location>
        <begin position="122"/>
        <end position="193"/>
    </location>
</feature>
<dbReference type="RefSeq" id="XP_004935834.1">
    <property type="nucleotide sequence ID" value="XM_004935777.5"/>
</dbReference>
<dbReference type="AlphaFoldDB" id="A0A8V0X5F3"/>
<protein>
    <recommendedName>
        <fullName evidence="14">Flap endonuclease GEN homolog 1</fullName>
    </recommendedName>
</protein>
<evidence type="ECO:0000256" key="10">
    <source>
        <dbReference type="ARBA" id="ARBA00023204"/>
    </source>
</evidence>
<name>A0A8V0X5F3_CHICK</name>
<dbReference type="Pfam" id="PF18704">
    <property type="entry name" value="Chromo_2"/>
    <property type="match status" value="1"/>
</dbReference>
<dbReference type="InterPro" id="IPR036279">
    <property type="entry name" value="5-3_exonuclease_C_sf"/>
</dbReference>
<evidence type="ECO:0000259" key="16">
    <source>
        <dbReference type="SMART" id="SM00485"/>
    </source>
</evidence>
<dbReference type="GO" id="GO:0010824">
    <property type="term" value="P:regulation of centrosome duplication"/>
    <property type="evidence" value="ECO:0007669"/>
    <property type="project" value="Ensembl"/>
</dbReference>
<dbReference type="InterPro" id="IPR008918">
    <property type="entry name" value="HhH2"/>
</dbReference>
<dbReference type="SUPFAM" id="SSF88723">
    <property type="entry name" value="PIN domain-like"/>
    <property type="match status" value="1"/>
</dbReference>
<dbReference type="SMART" id="SM00279">
    <property type="entry name" value="HhH2"/>
    <property type="match status" value="1"/>
</dbReference>
<dbReference type="Pfam" id="PF00867">
    <property type="entry name" value="XPG_I"/>
    <property type="match status" value="1"/>
</dbReference>
<comment type="subcellular location">
    <subcellularLocation>
        <location evidence="2">Nucleus</location>
    </subcellularLocation>
</comment>
<keyword evidence="8" id="KW-0378">Hydrolase</keyword>
<evidence type="ECO:0000313" key="18">
    <source>
        <dbReference type="Proteomes" id="UP000000539"/>
    </source>
</evidence>
<evidence type="ECO:0000256" key="3">
    <source>
        <dbReference type="ARBA" id="ARBA00022553"/>
    </source>
</evidence>
<evidence type="ECO:0000256" key="12">
    <source>
        <dbReference type="ARBA" id="ARBA00038112"/>
    </source>
</evidence>
<dbReference type="GO" id="GO:0000287">
    <property type="term" value="F:magnesium ion binding"/>
    <property type="evidence" value="ECO:0007669"/>
    <property type="project" value="Ensembl"/>
</dbReference>
<dbReference type="GeneTree" id="ENSGT00940000159266"/>
<dbReference type="SMR" id="A0A8V0X5F3"/>
<dbReference type="GO" id="GO:0000724">
    <property type="term" value="P:double-strand break repair via homologous recombination"/>
    <property type="evidence" value="ECO:0007669"/>
    <property type="project" value="Ensembl"/>
</dbReference>
<dbReference type="PRINTS" id="PR00853">
    <property type="entry name" value="XPGRADSUPER"/>
</dbReference>
<dbReference type="InterPro" id="IPR006085">
    <property type="entry name" value="XPG_DNA_repair_N"/>
</dbReference>
<dbReference type="SMART" id="SM00484">
    <property type="entry name" value="XPGI"/>
    <property type="match status" value="1"/>
</dbReference>
<dbReference type="InterPro" id="IPR041012">
    <property type="entry name" value="GEN_chromo"/>
</dbReference>
<dbReference type="OMA" id="CIKYSHP"/>
<keyword evidence="3" id="KW-0597">Phosphoprotein</keyword>
<dbReference type="CTD" id="348654"/>
<dbReference type="KEGG" id="gga:421951"/>
<evidence type="ECO:0000256" key="14">
    <source>
        <dbReference type="ARBA" id="ARBA00070188"/>
    </source>
</evidence>
<dbReference type="OrthoDB" id="2959108at2759"/>
<organism evidence="17 18">
    <name type="scientific">Gallus gallus</name>
    <name type="common">Chicken</name>
    <dbReference type="NCBI Taxonomy" id="9031"/>
    <lineage>
        <taxon>Eukaryota</taxon>
        <taxon>Metazoa</taxon>
        <taxon>Chordata</taxon>
        <taxon>Craniata</taxon>
        <taxon>Vertebrata</taxon>
        <taxon>Euteleostomi</taxon>
        <taxon>Archelosauria</taxon>
        <taxon>Archosauria</taxon>
        <taxon>Dinosauria</taxon>
        <taxon>Saurischia</taxon>
        <taxon>Theropoda</taxon>
        <taxon>Coelurosauria</taxon>
        <taxon>Aves</taxon>
        <taxon>Neognathae</taxon>
        <taxon>Galloanserae</taxon>
        <taxon>Galliformes</taxon>
        <taxon>Phasianidae</taxon>
        <taxon>Phasianinae</taxon>
        <taxon>Gallus</taxon>
    </lineage>
</organism>
<dbReference type="GO" id="GO:0042803">
    <property type="term" value="F:protein homodimerization activity"/>
    <property type="evidence" value="ECO:0007669"/>
    <property type="project" value="Ensembl"/>
</dbReference>
<dbReference type="PANTHER" id="PTHR11081">
    <property type="entry name" value="FLAP ENDONUCLEASE FAMILY MEMBER"/>
    <property type="match status" value="1"/>
</dbReference>
<evidence type="ECO:0000256" key="6">
    <source>
        <dbReference type="ARBA" id="ARBA00022759"/>
    </source>
</evidence>
<proteinExistence type="inferred from homology"/>
<evidence type="ECO:0000256" key="1">
    <source>
        <dbReference type="ARBA" id="ARBA00001946"/>
    </source>
</evidence>
<dbReference type="FunCoup" id="A0A8V0X5F3">
    <property type="interactions" value="306"/>
</dbReference>
<keyword evidence="7" id="KW-0227">DNA damage</keyword>
<dbReference type="CDD" id="cd09869">
    <property type="entry name" value="PIN_GEN1"/>
    <property type="match status" value="1"/>
</dbReference>
<reference evidence="17" key="3">
    <citation type="submission" date="2025-09" db="UniProtKB">
        <authorList>
            <consortium name="Ensembl"/>
        </authorList>
    </citation>
    <scope>IDENTIFICATION</scope>
    <source>
        <strain evidence="17">broiler</strain>
    </source>
</reference>
<keyword evidence="10" id="KW-0234">DNA repair</keyword>
<dbReference type="Ensembl" id="ENSGALT00010005433.1">
    <property type="protein sequence ID" value="ENSGALP00010003272.1"/>
    <property type="gene ID" value="ENSGALG00010002376.1"/>
</dbReference>
<dbReference type="Proteomes" id="UP000000539">
    <property type="component" value="Chromosome 3"/>
</dbReference>
<keyword evidence="11" id="KW-0539">Nucleus</keyword>
<dbReference type="GO" id="GO:0031297">
    <property type="term" value="P:replication fork processing"/>
    <property type="evidence" value="ECO:0007669"/>
    <property type="project" value="Ensembl"/>
</dbReference>
<comment type="similarity">
    <text evidence="12">Belongs to the XPG/RAD2 endonuclease family. GEN subfamily.</text>
</comment>
<gene>
    <name evidence="17" type="primary">GEN1</name>
</gene>
<feature type="domain" description="XPG N-terminal" evidence="16">
    <location>
        <begin position="1"/>
        <end position="96"/>
    </location>
</feature>
<evidence type="ECO:0000256" key="4">
    <source>
        <dbReference type="ARBA" id="ARBA00022722"/>
    </source>
</evidence>
<dbReference type="Gene3D" id="1.10.150.20">
    <property type="entry name" value="5' to 3' exonuclease, C-terminal subdomain"/>
    <property type="match status" value="1"/>
</dbReference>
<evidence type="ECO:0000256" key="7">
    <source>
        <dbReference type="ARBA" id="ARBA00022763"/>
    </source>
</evidence>